<feature type="domain" description="Saposin B-type" evidence="8">
    <location>
        <begin position="39"/>
        <end position="121"/>
    </location>
</feature>
<sequence>MIALELVLVALLVSQSAVLARVFMEPAHIRLGSTKLSATQDSCKDCTQILELFADMVANADTQELIENNLDDLCSRMPGGKAKETCLKKTKQYLPIAVHFLTKFITPDQACMLLGLCGNLSEGKEEELLTNHITDGDMASVVPVRGTHPVVQVSPQCTFCLYLIHKVEDMLPKERTEDAIVKALDKVCQILPSHYKVQCEDFINKYGKEVIEFLLSSTAPHVICALLHLCLFQEQPVVELPPPSECDSCQTLMALSRLHLGSNLTEDRASSFLESVCRLHPFAIPKCGIFTQRYGFRLQRILGKQGDALDICEKEDLCVSGNEEKMLGGDHCTWGRDYVCGDMKTALECDSVLFCQRYMWN</sequence>
<comment type="caution">
    <text evidence="10">The sequence shown here is derived from an EMBL/GenBank/DDBJ whole genome shotgun (WGS) entry which is preliminary data.</text>
</comment>
<feature type="domain" description="Saposin B-type" evidence="8">
    <location>
        <begin position="242"/>
        <end position="322"/>
    </location>
</feature>
<reference evidence="10" key="1">
    <citation type="journal article" date="2023" name="Science">
        <title>Genome structures resolve the early diversification of teleost fishes.</title>
        <authorList>
            <person name="Parey E."/>
            <person name="Louis A."/>
            <person name="Montfort J."/>
            <person name="Bouchez O."/>
            <person name="Roques C."/>
            <person name="Iampietro C."/>
            <person name="Lluch J."/>
            <person name="Castinel A."/>
            <person name="Donnadieu C."/>
            <person name="Desvignes T."/>
            <person name="Floi Bucao C."/>
            <person name="Jouanno E."/>
            <person name="Wen M."/>
            <person name="Mejri S."/>
            <person name="Dirks R."/>
            <person name="Jansen H."/>
            <person name="Henkel C."/>
            <person name="Chen W.J."/>
            <person name="Zahm M."/>
            <person name="Cabau C."/>
            <person name="Klopp C."/>
            <person name="Thompson A.W."/>
            <person name="Robinson-Rechavi M."/>
            <person name="Braasch I."/>
            <person name="Lecointre G."/>
            <person name="Bobe J."/>
            <person name="Postlethwait J.H."/>
            <person name="Berthelot C."/>
            <person name="Roest Crollius H."/>
            <person name="Guiguen Y."/>
        </authorList>
    </citation>
    <scope>NUCLEOTIDE SEQUENCE</scope>
    <source>
        <strain evidence="10">WJC10195</strain>
    </source>
</reference>
<dbReference type="PROSITE" id="PS51110">
    <property type="entry name" value="SAP_A"/>
    <property type="match status" value="1"/>
</dbReference>
<feature type="domain" description="Saposin A-type" evidence="9">
    <location>
        <begin position="325"/>
        <end position="361"/>
    </location>
</feature>
<dbReference type="AlphaFoldDB" id="A0A9Q1G874"/>
<dbReference type="GO" id="GO:0005576">
    <property type="term" value="C:extracellular region"/>
    <property type="evidence" value="ECO:0007669"/>
    <property type="project" value="UniProtKB-SubCell"/>
</dbReference>
<keyword evidence="5" id="KW-1015">Disulfide bond</keyword>
<accession>A0A9Q1G874</accession>
<dbReference type="InterPro" id="IPR008373">
    <property type="entry name" value="Saposin"/>
</dbReference>
<evidence type="ECO:0000256" key="3">
    <source>
        <dbReference type="ARBA" id="ARBA00022729"/>
    </source>
</evidence>
<dbReference type="PANTHER" id="PTHR11480">
    <property type="entry name" value="SAPOSIN-RELATED"/>
    <property type="match status" value="1"/>
</dbReference>
<dbReference type="SMART" id="SM00741">
    <property type="entry name" value="SapB"/>
    <property type="match status" value="3"/>
</dbReference>
<dbReference type="InterPro" id="IPR007856">
    <property type="entry name" value="SapB_1"/>
</dbReference>
<evidence type="ECO:0000256" key="2">
    <source>
        <dbReference type="ARBA" id="ARBA00022525"/>
    </source>
</evidence>
<evidence type="ECO:0000256" key="5">
    <source>
        <dbReference type="ARBA" id="ARBA00023157"/>
    </source>
</evidence>
<evidence type="ECO:0000259" key="9">
    <source>
        <dbReference type="PROSITE" id="PS51110"/>
    </source>
</evidence>
<dbReference type="InterPro" id="IPR051428">
    <property type="entry name" value="Sphingo_Act-Surfact_Prot"/>
</dbReference>
<dbReference type="PROSITE" id="PS50015">
    <property type="entry name" value="SAP_B"/>
    <property type="match status" value="3"/>
</dbReference>
<evidence type="ECO:0000256" key="7">
    <source>
        <dbReference type="SAM" id="SignalP"/>
    </source>
</evidence>
<proteinExistence type="predicted"/>
<keyword evidence="6" id="KW-0325">Glycoprotein</keyword>
<evidence type="ECO:0000313" key="10">
    <source>
        <dbReference type="EMBL" id="KAJ8379310.1"/>
    </source>
</evidence>
<dbReference type="OrthoDB" id="8889685at2759"/>
<dbReference type="InterPro" id="IPR008138">
    <property type="entry name" value="SapB_2"/>
</dbReference>
<feature type="chain" id="PRO_5040443056" evidence="7">
    <location>
        <begin position="21"/>
        <end position="361"/>
    </location>
</feature>
<dbReference type="Pfam" id="PF03489">
    <property type="entry name" value="SapB_2"/>
    <property type="match status" value="1"/>
</dbReference>
<evidence type="ECO:0000256" key="6">
    <source>
        <dbReference type="ARBA" id="ARBA00023180"/>
    </source>
</evidence>
<gene>
    <name evidence="10" type="ORF">SKAU_G00000880</name>
</gene>
<evidence type="ECO:0000259" key="8">
    <source>
        <dbReference type="PROSITE" id="PS50015"/>
    </source>
</evidence>
<dbReference type="Gene3D" id="1.10.225.10">
    <property type="entry name" value="Saposin-like"/>
    <property type="match status" value="3"/>
</dbReference>
<comment type="subcellular location">
    <subcellularLocation>
        <location evidence="1">Secreted</location>
    </subcellularLocation>
</comment>
<dbReference type="InterPro" id="IPR011001">
    <property type="entry name" value="Saposin-like"/>
</dbReference>
<protein>
    <submittedName>
        <fullName evidence="10">Uncharacterized protein</fullName>
    </submittedName>
</protein>
<dbReference type="Pfam" id="PF05184">
    <property type="entry name" value="SapB_1"/>
    <property type="match status" value="1"/>
</dbReference>
<dbReference type="SUPFAM" id="SSF47862">
    <property type="entry name" value="Saposin"/>
    <property type="match status" value="3"/>
</dbReference>
<organism evidence="10 11">
    <name type="scientific">Synaphobranchus kaupii</name>
    <name type="common">Kaup's arrowtooth eel</name>
    <dbReference type="NCBI Taxonomy" id="118154"/>
    <lineage>
        <taxon>Eukaryota</taxon>
        <taxon>Metazoa</taxon>
        <taxon>Chordata</taxon>
        <taxon>Craniata</taxon>
        <taxon>Vertebrata</taxon>
        <taxon>Euteleostomi</taxon>
        <taxon>Actinopterygii</taxon>
        <taxon>Neopterygii</taxon>
        <taxon>Teleostei</taxon>
        <taxon>Anguilliformes</taxon>
        <taxon>Synaphobranchidae</taxon>
        <taxon>Synaphobranchus</taxon>
    </lineage>
</organism>
<evidence type="ECO:0000256" key="4">
    <source>
        <dbReference type="ARBA" id="ARBA00022737"/>
    </source>
</evidence>
<keyword evidence="4" id="KW-0677">Repeat</keyword>
<evidence type="ECO:0000313" key="11">
    <source>
        <dbReference type="Proteomes" id="UP001152622"/>
    </source>
</evidence>
<feature type="signal peptide" evidence="7">
    <location>
        <begin position="1"/>
        <end position="20"/>
    </location>
</feature>
<dbReference type="Pfam" id="PF02199">
    <property type="entry name" value="SapA"/>
    <property type="match status" value="1"/>
</dbReference>
<name>A0A9Q1G874_SYNKA</name>
<keyword evidence="2" id="KW-0964">Secreted</keyword>
<keyword evidence="11" id="KW-1185">Reference proteome</keyword>
<evidence type="ECO:0000256" key="1">
    <source>
        <dbReference type="ARBA" id="ARBA00004613"/>
    </source>
</evidence>
<dbReference type="PANTHER" id="PTHR11480:SF99">
    <property type="entry name" value="SURFACTANT PROTEIN BB"/>
    <property type="match status" value="1"/>
</dbReference>
<dbReference type="GO" id="GO:0005764">
    <property type="term" value="C:lysosome"/>
    <property type="evidence" value="ECO:0007669"/>
    <property type="project" value="InterPro"/>
</dbReference>
<dbReference type="InterPro" id="IPR008139">
    <property type="entry name" value="SaposinB_dom"/>
</dbReference>
<dbReference type="SMART" id="SM00162">
    <property type="entry name" value="SAPA"/>
    <property type="match status" value="1"/>
</dbReference>
<dbReference type="InterPro" id="IPR003119">
    <property type="entry name" value="SAP_A"/>
</dbReference>
<keyword evidence="3 7" id="KW-0732">Signal</keyword>
<feature type="domain" description="Saposin B-type" evidence="8">
    <location>
        <begin position="153"/>
        <end position="234"/>
    </location>
</feature>
<dbReference type="Proteomes" id="UP001152622">
    <property type="component" value="Chromosome 1"/>
</dbReference>
<dbReference type="GO" id="GO:0006665">
    <property type="term" value="P:sphingolipid metabolic process"/>
    <property type="evidence" value="ECO:0007669"/>
    <property type="project" value="InterPro"/>
</dbReference>
<dbReference type="EMBL" id="JAINUF010000001">
    <property type="protein sequence ID" value="KAJ8379310.1"/>
    <property type="molecule type" value="Genomic_DNA"/>
</dbReference>
<dbReference type="PRINTS" id="PR01797">
    <property type="entry name" value="SAPOSIN"/>
</dbReference>
<dbReference type="GO" id="GO:0016020">
    <property type="term" value="C:membrane"/>
    <property type="evidence" value="ECO:0007669"/>
    <property type="project" value="GOC"/>
</dbReference>